<dbReference type="PANTHER" id="PTHR47623:SF1">
    <property type="entry name" value="OS09G0287300 PROTEIN"/>
    <property type="match status" value="1"/>
</dbReference>
<sequence length="182" mass="19190">MKTLTLLRHAKSGWDDGVARDFDRPLNPKGRRAALTMGRHLRDGGFAFDHVVASPAVRVAETLGAVEDGYGRSLGAVWERAIYLASAATLLDLVRELPADAQRVLLVGHNPGLEELVLMLVADGAAGDSGALRDVVEAKYPTGALAELTLPDGWSAATAGAATLTRFVRPRDLDPSLGPGAE</sequence>
<proteinExistence type="predicted"/>
<accession>A0A916WX29</accession>
<protein>
    <submittedName>
        <fullName evidence="1">Phosphohistidine phosphatase</fullName>
    </submittedName>
</protein>
<name>A0A916WX29_9SPHN</name>
<dbReference type="EMBL" id="BMIH01000004">
    <property type="protein sequence ID" value="GGB39198.1"/>
    <property type="molecule type" value="Genomic_DNA"/>
</dbReference>
<dbReference type="RefSeq" id="WP_188659735.1">
    <property type="nucleotide sequence ID" value="NZ_BMIH01000004.1"/>
</dbReference>
<dbReference type="Proteomes" id="UP000623067">
    <property type="component" value="Unassembled WGS sequence"/>
</dbReference>
<dbReference type="InterPro" id="IPR013078">
    <property type="entry name" value="His_Pase_superF_clade-1"/>
</dbReference>
<comment type="caution">
    <text evidence="1">The sequence shown here is derived from an EMBL/GenBank/DDBJ whole genome shotgun (WGS) entry which is preliminary data.</text>
</comment>
<dbReference type="AlphaFoldDB" id="A0A916WX29"/>
<gene>
    <name evidence="1" type="ORF">GCM10011380_30830</name>
</gene>
<evidence type="ECO:0000313" key="2">
    <source>
        <dbReference type="Proteomes" id="UP000623067"/>
    </source>
</evidence>
<dbReference type="CDD" id="cd07067">
    <property type="entry name" value="HP_PGM_like"/>
    <property type="match status" value="1"/>
</dbReference>
<evidence type="ECO:0000313" key="1">
    <source>
        <dbReference type="EMBL" id="GGB39198.1"/>
    </source>
</evidence>
<dbReference type="Pfam" id="PF00300">
    <property type="entry name" value="His_Phos_1"/>
    <property type="match status" value="1"/>
</dbReference>
<reference evidence="1" key="2">
    <citation type="submission" date="2020-09" db="EMBL/GenBank/DDBJ databases">
        <authorList>
            <person name="Sun Q."/>
            <person name="Zhou Y."/>
        </authorList>
    </citation>
    <scope>NUCLEOTIDE SEQUENCE</scope>
    <source>
        <strain evidence="1">CGMCC 1.15330</strain>
    </source>
</reference>
<dbReference type="InterPro" id="IPR029033">
    <property type="entry name" value="His_PPase_superfam"/>
</dbReference>
<dbReference type="PANTHER" id="PTHR47623">
    <property type="entry name" value="OS09G0287300 PROTEIN"/>
    <property type="match status" value="1"/>
</dbReference>
<organism evidence="1 2">
    <name type="scientific">Sphingomonas metalli</name>
    <dbReference type="NCBI Taxonomy" id="1779358"/>
    <lineage>
        <taxon>Bacteria</taxon>
        <taxon>Pseudomonadati</taxon>
        <taxon>Pseudomonadota</taxon>
        <taxon>Alphaproteobacteria</taxon>
        <taxon>Sphingomonadales</taxon>
        <taxon>Sphingomonadaceae</taxon>
        <taxon>Sphingomonas</taxon>
    </lineage>
</organism>
<dbReference type="SUPFAM" id="SSF53254">
    <property type="entry name" value="Phosphoglycerate mutase-like"/>
    <property type="match status" value="1"/>
</dbReference>
<reference evidence="1" key="1">
    <citation type="journal article" date="2014" name="Int. J. Syst. Evol. Microbiol.">
        <title>Complete genome sequence of Corynebacterium casei LMG S-19264T (=DSM 44701T), isolated from a smear-ripened cheese.</title>
        <authorList>
            <consortium name="US DOE Joint Genome Institute (JGI-PGF)"/>
            <person name="Walter F."/>
            <person name="Albersmeier A."/>
            <person name="Kalinowski J."/>
            <person name="Ruckert C."/>
        </authorList>
    </citation>
    <scope>NUCLEOTIDE SEQUENCE</scope>
    <source>
        <strain evidence="1">CGMCC 1.15330</strain>
    </source>
</reference>
<dbReference type="Gene3D" id="3.40.50.1240">
    <property type="entry name" value="Phosphoglycerate mutase-like"/>
    <property type="match status" value="1"/>
</dbReference>
<dbReference type="SMART" id="SM00855">
    <property type="entry name" value="PGAM"/>
    <property type="match status" value="1"/>
</dbReference>
<keyword evidence="2" id="KW-1185">Reference proteome</keyword>